<evidence type="ECO:0000313" key="4">
    <source>
        <dbReference type="Proteomes" id="UP000503129"/>
    </source>
</evidence>
<dbReference type="RefSeq" id="WP_169264635.1">
    <property type="nucleotide sequence ID" value="NZ_CAWOXK010000001.1"/>
</dbReference>
<sequence length="236" mass="26397">MFQRTFICLTWILITFATGFLPIQAQTQRNSDPPRSGRPPNRIDGGDRGRCSATKTSANKNLIALVPATGEALSTAESPTILFYVPYASNSSLAARLSLQDENGYGVIKPVQITLSEIPGIVSLRLPKQLEKNKLYHWFFTIICDTKNGTNNAGVDGWIRRIEPSPTLVRQLEKKSQQERAELYIKEGFWVDALALQLEMRHTNLQADTGWTNLLQNLDLRAIAPEKIVPCCTLKQ</sequence>
<feature type="signal peptide" evidence="2">
    <location>
        <begin position="1"/>
        <end position="25"/>
    </location>
</feature>
<feature type="region of interest" description="Disordered" evidence="1">
    <location>
        <begin position="25"/>
        <end position="51"/>
    </location>
</feature>
<feature type="chain" id="PRO_5032917688" description="DUF928 domain-containing protein" evidence="2">
    <location>
        <begin position="26"/>
        <end position="236"/>
    </location>
</feature>
<evidence type="ECO:0000256" key="2">
    <source>
        <dbReference type="SAM" id="SignalP"/>
    </source>
</evidence>
<dbReference type="Proteomes" id="UP000503129">
    <property type="component" value="Chromosome"/>
</dbReference>
<evidence type="ECO:0000256" key="1">
    <source>
        <dbReference type="SAM" id="MobiDB-lite"/>
    </source>
</evidence>
<gene>
    <name evidence="3" type="ORF">DP114_25060</name>
</gene>
<organism evidence="3 4">
    <name type="scientific">Brasilonema sennae CENA114</name>
    <dbReference type="NCBI Taxonomy" id="415709"/>
    <lineage>
        <taxon>Bacteria</taxon>
        <taxon>Bacillati</taxon>
        <taxon>Cyanobacteriota</taxon>
        <taxon>Cyanophyceae</taxon>
        <taxon>Nostocales</taxon>
        <taxon>Scytonemataceae</taxon>
        <taxon>Brasilonema</taxon>
        <taxon>Bromeliae group (in: Brasilonema)</taxon>
    </lineage>
</organism>
<dbReference type="Pfam" id="PF06051">
    <property type="entry name" value="DUF928"/>
    <property type="match status" value="1"/>
</dbReference>
<reference evidence="3 4" key="1">
    <citation type="submission" date="2018-06" db="EMBL/GenBank/DDBJ databases">
        <title>Comparative genomics of Brasilonema spp. strains.</title>
        <authorList>
            <person name="Alvarenga D.O."/>
            <person name="Fiore M.F."/>
            <person name="Varani A.M."/>
        </authorList>
    </citation>
    <scope>NUCLEOTIDE SEQUENCE [LARGE SCALE GENOMIC DNA]</scope>
    <source>
        <strain evidence="3 4">CENA114</strain>
    </source>
</reference>
<keyword evidence="2" id="KW-0732">Signal</keyword>
<proteinExistence type="predicted"/>
<dbReference type="InterPro" id="IPR010328">
    <property type="entry name" value="DUF928"/>
</dbReference>
<dbReference type="AlphaFoldDB" id="A0A856MH92"/>
<accession>A0A856MH92</accession>
<protein>
    <recommendedName>
        <fullName evidence="5">DUF928 domain-containing protein</fullName>
    </recommendedName>
</protein>
<evidence type="ECO:0008006" key="5">
    <source>
        <dbReference type="Google" id="ProtNLM"/>
    </source>
</evidence>
<dbReference type="KEGG" id="bsen:DP114_25060"/>
<dbReference type="EMBL" id="CP030118">
    <property type="protein sequence ID" value="QDL10735.1"/>
    <property type="molecule type" value="Genomic_DNA"/>
</dbReference>
<evidence type="ECO:0000313" key="3">
    <source>
        <dbReference type="EMBL" id="QDL10735.1"/>
    </source>
</evidence>
<name>A0A856MH92_9CYAN</name>
<keyword evidence="4" id="KW-1185">Reference proteome</keyword>